<sequence length="178" mass="20212">MQMNRGINHIGLTVPDMEEATDFFKRGLNGKIAYDSQKKSDEPRGGDYVEHVLGLEKGAVIIHKRMMVFGNGPNIEMFEFKNAHQDPSQSLQDIGFTHISFYIDADDFEHVLQQVTEAGGQPISKPHANTKYEDTEGNQTIYVKSPWGSLIELQTIPNGYYYPEDSEDQVFVPKQTER</sequence>
<dbReference type="InterPro" id="IPR051785">
    <property type="entry name" value="MMCE/EMCE_epimerase"/>
</dbReference>
<dbReference type="InterPro" id="IPR004360">
    <property type="entry name" value="Glyas_Fos-R_dOase_dom"/>
</dbReference>
<dbReference type="InterPro" id="IPR037523">
    <property type="entry name" value="VOC_core"/>
</dbReference>
<reference evidence="3 4" key="1">
    <citation type="journal article" date="2016" name="Front. Microbiol.">
        <title>Comprehensive Phylogenetic Analysis of Bovine Non-aureus Staphylococci Species Based on Whole-Genome Sequencing.</title>
        <authorList>
            <person name="Naushad S."/>
            <person name="Barkema H.W."/>
            <person name="Luby C."/>
            <person name="Condas L.A."/>
            <person name="Nobrega D.B."/>
            <person name="Carson D.A."/>
            <person name="De Buck J."/>
        </authorList>
    </citation>
    <scope>NUCLEOTIDE SEQUENCE [LARGE SCALE GENOMIC DNA]</scope>
    <source>
        <strain evidence="3 4">SNUC 4143</strain>
    </source>
</reference>
<dbReference type="Pfam" id="PF00903">
    <property type="entry name" value="Glyoxalase"/>
    <property type="match status" value="1"/>
</dbReference>
<evidence type="ECO:0000259" key="2">
    <source>
        <dbReference type="PROSITE" id="PS51819"/>
    </source>
</evidence>
<protein>
    <submittedName>
        <fullName evidence="3">Glyoxalase</fullName>
    </submittedName>
</protein>
<evidence type="ECO:0000313" key="3">
    <source>
        <dbReference type="EMBL" id="PTF16532.1"/>
    </source>
</evidence>
<organism evidence="3 4">
    <name type="scientific">Staphylococcus devriesei</name>
    <dbReference type="NCBI Taxonomy" id="586733"/>
    <lineage>
        <taxon>Bacteria</taxon>
        <taxon>Bacillati</taxon>
        <taxon>Bacillota</taxon>
        <taxon>Bacilli</taxon>
        <taxon>Bacillales</taxon>
        <taxon>Staphylococcaceae</taxon>
        <taxon>Staphylococcus</taxon>
    </lineage>
</organism>
<keyword evidence="1" id="KW-0479">Metal-binding</keyword>
<dbReference type="PROSITE" id="PS51819">
    <property type="entry name" value="VOC"/>
    <property type="match status" value="1"/>
</dbReference>
<dbReference type="GO" id="GO:0046491">
    <property type="term" value="P:L-methylmalonyl-CoA metabolic process"/>
    <property type="evidence" value="ECO:0007669"/>
    <property type="project" value="TreeGrafter"/>
</dbReference>
<proteinExistence type="predicted"/>
<dbReference type="PANTHER" id="PTHR43048">
    <property type="entry name" value="METHYLMALONYL-COA EPIMERASE"/>
    <property type="match status" value="1"/>
</dbReference>
<comment type="caution">
    <text evidence="3">The sequence shown here is derived from an EMBL/GenBank/DDBJ whole genome shotgun (WGS) entry which is preliminary data.</text>
</comment>
<dbReference type="PANTHER" id="PTHR43048:SF6">
    <property type="entry name" value="BLR8189 PROTEIN"/>
    <property type="match status" value="1"/>
</dbReference>
<dbReference type="InterPro" id="IPR029068">
    <property type="entry name" value="Glyas_Bleomycin-R_OHBP_Dase"/>
</dbReference>
<dbReference type="AlphaFoldDB" id="A0A2T4L3Y4"/>
<evidence type="ECO:0000313" key="4">
    <source>
        <dbReference type="Proteomes" id="UP000243350"/>
    </source>
</evidence>
<feature type="domain" description="VOC" evidence="2">
    <location>
        <begin position="6"/>
        <end position="156"/>
    </location>
</feature>
<dbReference type="EMBL" id="PYZH01000006">
    <property type="protein sequence ID" value="PTF16532.1"/>
    <property type="molecule type" value="Genomic_DNA"/>
</dbReference>
<dbReference type="SUPFAM" id="SSF54593">
    <property type="entry name" value="Glyoxalase/Bleomycin resistance protein/Dihydroxybiphenyl dioxygenase"/>
    <property type="match status" value="1"/>
</dbReference>
<name>A0A2T4L3Y4_9STAP</name>
<accession>A0A2T4L3Y4</accession>
<dbReference type="Gene3D" id="3.10.180.10">
    <property type="entry name" value="2,3-Dihydroxybiphenyl 1,2-Dioxygenase, domain 1"/>
    <property type="match status" value="1"/>
</dbReference>
<dbReference type="Proteomes" id="UP000243350">
    <property type="component" value="Unassembled WGS sequence"/>
</dbReference>
<dbReference type="GO" id="GO:0046872">
    <property type="term" value="F:metal ion binding"/>
    <property type="evidence" value="ECO:0007669"/>
    <property type="project" value="UniProtKB-KW"/>
</dbReference>
<dbReference type="GO" id="GO:0004493">
    <property type="term" value="F:methylmalonyl-CoA epimerase activity"/>
    <property type="evidence" value="ECO:0007669"/>
    <property type="project" value="TreeGrafter"/>
</dbReference>
<gene>
    <name evidence="3" type="ORF">BUY48_01775</name>
</gene>
<evidence type="ECO:0000256" key="1">
    <source>
        <dbReference type="ARBA" id="ARBA00022723"/>
    </source>
</evidence>